<reference evidence="3" key="2">
    <citation type="submission" date="2024-06" db="EMBL/GenBank/DDBJ databases">
        <title>Micromonospora mangrovi CCTCC AA 2012012 genome sequences.</title>
        <authorList>
            <person name="Gao J."/>
        </authorList>
    </citation>
    <scope>NUCLEOTIDE SEQUENCE</scope>
    <source>
        <strain evidence="3">CCTCC AA 2012012</strain>
    </source>
</reference>
<dbReference type="Pfam" id="PF04480">
    <property type="entry name" value="DUF559"/>
    <property type="match status" value="1"/>
</dbReference>
<dbReference type="InterPro" id="IPR007569">
    <property type="entry name" value="DUF559"/>
</dbReference>
<reference evidence="2" key="1">
    <citation type="submission" date="2024-01" db="EMBL/GenBank/DDBJ databases">
        <title>The genome sequence of Micromonospora mangrovi CCTCC AA 2012012.</title>
        <authorList>
            <person name="Gao J."/>
        </authorList>
    </citation>
    <scope>NUCLEOTIDE SEQUENCE</scope>
    <source>
        <strain evidence="2">CCTCC AA 2012012</strain>
    </source>
</reference>
<dbReference type="EMBL" id="CP157762">
    <property type="protein sequence ID" value="XBP95984.1"/>
    <property type="molecule type" value="Genomic_DNA"/>
</dbReference>
<evidence type="ECO:0000259" key="1">
    <source>
        <dbReference type="Pfam" id="PF04480"/>
    </source>
</evidence>
<name>A0AAU8HMN0_9ACTN</name>
<organism evidence="3">
    <name type="scientific">Micromonospora sp. CCTCC AA 2012012</name>
    <dbReference type="NCBI Taxonomy" id="3111921"/>
    <lineage>
        <taxon>Bacteria</taxon>
        <taxon>Bacillati</taxon>
        <taxon>Actinomycetota</taxon>
        <taxon>Actinomycetes</taxon>
        <taxon>Micromonosporales</taxon>
        <taxon>Micromonosporaceae</taxon>
        <taxon>Micromonospora</taxon>
    </lineage>
</organism>
<evidence type="ECO:0000313" key="2">
    <source>
        <dbReference type="EMBL" id="XBP95984.1"/>
    </source>
</evidence>
<protein>
    <submittedName>
        <fullName evidence="3">DUF559 domain-containing protein</fullName>
    </submittedName>
</protein>
<dbReference type="RefSeq" id="WP_350937294.1">
    <property type="nucleotide sequence ID" value="NZ_CP157762.1"/>
</dbReference>
<sequence>MNGVLKALVDQGGGLVTRALAGQVVPESALRAARHSGRLLRVLPEVYVDATLVRTGPEARPTAIGVDRRVVESGVDRRARPPHTMAAPTRSGPAGWLPLLGCLDPELARRAALAHADGRAALGSVTALDVWGLRAPHPEEPVHLDVPAGTGLRSRPHLRVHHREGFAVEPPQVIIRAGLPVVRLERALVDAWPLLPAADRPASLIKAVNGRLTTPERVSLALADAPRLAGRADLRALLARLAAGCRSPLEIWGHDHLFAGPEMPVFQRQVRVQARGRSVYLDVYAERERVDFELDGATTHGDPRQREVDLRRDALLATLGILVVRFSHRRLVHETAEVRREIHAILADRRRAT</sequence>
<dbReference type="AlphaFoldDB" id="A0AAU8HMN0"/>
<feature type="domain" description="DUF559" evidence="1">
    <location>
        <begin position="266"/>
        <end position="346"/>
    </location>
</feature>
<dbReference type="EMBL" id="CP159342">
    <property type="protein sequence ID" value="XCH76688.1"/>
    <property type="molecule type" value="Genomic_DNA"/>
</dbReference>
<accession>A0AAU8HMN0</accession>
<proteinExistence type="predicted"/>
<dbReference type="Gene3D" id="3.40.960.10">
    <property type="entry name" value="VSR Endonuclease"/>
    <property type="match status" value="1"/>
</dbReference>
<gene>
    <name evidence="3" type="ORF">ABUL08_11520</name>
    <name evidence="2" type="ORF">VK199_11470</name>
</gene>
<evidence type="ECO:0000313" key="3">
    <source>
        <dbReference type="EMBL" id="XCH76688.1"/>
    </source>
</evidence>